<keyword evidence="2" id="KW-0677">Repeat</keyword>
<feature type="compositionally biased region" description="Basic and acidic residues" evidence="5">
    <location>
        <begin position="262"/>
        <end position="273"/>
    </location>
</feature>
<keyword evidence="7" id="KW-1185">Reference proteome</keyword>
<sequence>MPKEHRKRGRKHKKSEKHDDEYVEKTTQVVEEMAVDPQQDAGPSWIRPAESEFNPEAPFGYVDADVKAYFRTVDSQMRDWQENAAYADESEDADPNEERRMFFVAALNEMREKEKQLATDPDCSVVLERMVHSMDDFVRRVFFDSLAGSFEVLSKHRFGSHVIQTLFIVAADTVGRETRGILPTVTEGEGRGELRTFTQLVLDACEELLPALPALIIDPFASHVLRAILLLLSPSSSSEDNRTLRSKRSSSWKAKQGSMKSVFEEKGEGRADVQKAVPPQFMATARRFVEHLRSSSDENETRVTGANNVAGPCLKMFLEIEAEEGLGEEPGSLMDRVTAGIITAYKAGNAKFEASDYVGTLLRDPTSSHLLETIVSRSPPRAFDILWDLYFKGMLARLAPHPVANFVVAKALERLSPVQMTDAREELESLWLRMIQTARIGVLRAFVERSASLGIMKAEVPKIVSSAFGFEVGGDHATLILCMLSVLTKEDYEAALNAKGKRPAAAENDARKHHHGPKESDPLQYKVQGSVLLQALIKMPESHNKFILDAVHELPMENKVHIAHDATGSRIYDALLESASVPQKAKRQFIMDFIGHYHELVDDRIGSRVGDRCWATSDTYLKEKVARSLIPYESQLAGSFFGKFFARNLYLYLLQRRPDDWRNMQSQKKQLQQQAPVSQKQDSIPNNASEAPMQEPTKDRGKKRAKPSDEIEELFEKSLGKKVKKAALGEEEKPRPAEKEDGEKESKKSKKDKKDNDRELDSVLGAIKSAPKHEDSGRPKKKHKRARV</sequence>
<feature type="compositionally biased region" description="Basic residues" evidence="5">
    <location>
        <begin position="779"/>
        <end position="788"/>
    </location>
</feature>
<dbReference type="SUPFAM" id="SSF48371">
    <property type="entry name" value="ARM repeat"/>
    <property type="match status" value="2"/>
</dbReference>
<dbReference type="Proteomes" id="UP000298030">
    <property type="component" value="Unassembled WGS sequence"/>
</dbReference>
<dbReference type="GO" id="GO:0030686">
    <property type="term" value="C:90S preribosome"/>
    <property type="evidence" value="ECO:0007669"/>
    <property type="project" value="TreeGrafter"/>
</dbReference>
<reference evidence="6 7" key="1">
    <citation type="journal article" date="2019" name="Nat. Ecol. Evol.">
        <title>Megaphylogeny resolves global patterns of mushroom evolution.</title>
        <authorList>
            <person name="Varga T."/>
            <person name="Krizsan K."/>
            <person name="Foldi C."/>
            <person name="Dima B."/>
            <person name="Sanchez-Garcia M."/>
            <person name="Sanchez-Ramirez S."/>
            <person name="Szollosi G.J."/>
            <person name="Szarkandi J.G."/>
            <person name="Papp V."/>
            <person name="Albert L."/>
            <person name="Andreopoulos W."/>
            <person name="Angelini C."/>
            <person name="Antonin V."/>
            <person name="Barry K.W."/>
            <person name="Bougher N.L."/>
            <person name="Buchanan P."/>
            <person name="Buyck B."/>
            <person name="Bense V."/>
            <person name="Catcheside P."/>
            <person name="Chovatia M."/>
            <person name="Cooper J."/>
            <person name="Damon W."/>
            <person name="Desjardin D."/>
            <person name="Finy P."/>
            <person name="Geml J."/>
            <person name="Haridas S."/>
            <person name="Hughes K."/>
            <person name="Justo A."/>
            <person name="Karasinski D."/>
            <person name="Kautmanova I."/>
            <person name="Kiss B."/>
            <person name="Kocsube S."/>
            <person name="Kotiranta H."/>
            <person name="LaButti K.M."/>
            <person name="Lechner B.E."/>
            <person name="Liimatainen K."/>
            <person name="Lipzen A."/>
            <person name="Lukacs Z."/>
            <person name="Mihaltcheva S."/>
            <person name="Morgado L.N."/>
            <person name="Niskanen T."/>
            <person name="Noordeloos M.E."/>
            <person name="Ohm R.A."/>
            <person name="Ortiz-Santana B."/>
            <person name="Ovrebo C."/>
            <person name="Racz N."/>
            <person name="Riley R."/>
            <person name="Savchenko A."/>
            <person name="Shiryaev A."/>
            <person name="Soop K."/>
            <person name="Spirin V."/>
            <person name="Szebenyi C."/>
            <person name="Tomsovsky M."/>
            <person name="Tulloss R.E."/>
            <person name="Uehling J."/>
            <person name="Grigoriev I.V."/>
            <person name="Vagvolgyi C."/>
            <person name="Papp T."/>
            <person name="Martin F.M."/>
            <person name="Miettinen O."/>
            <person name="Hibbett D.S."/>
            <person name="Nagy L.G."/>
        </authorList>
    </citation>
    <scope>NUCLEOTIDE SEQUENCE [LARGE SCALE GENOMIC DNA]</scope>
    <source>
        <strain evidence="6 7">FP101781</strain>
    </source>
</reference>
<evidence type="ECO:0000256" key="5">
    <source>
        <dbReference type="SAM" id="MobiDB-lite"/>
    </source>
</evidence>
<feature type="region of interest" description="Disordered" evidence="5">
    <location>
        <begin position="237"/>
        <end position="275"/>
    </location>
</feature>
<feature type="compositionally biased region" description="Basic and acidic residues" evidence="5">
    <location>
        <begin position="727"/>
        <end position="761"/>
    </location>
</feature>
<dbReference type="SMART" id="SM00025">
    <property type="entry name" value="Pumilio"/>
    <property type="match status" value="5"/>
</dbReference>
<dbReference type="PANTHER" id="PTHR13102">
    <property type="entry name" value="NUCLEOLAR PROTEIN 9"/>
    <property type="match status" value="1"/>
</dbReference>
<evidence type="ECO:0000256" key="3">
    <source>
        <dbReference type="ARBA" id="ARBA00030932"/>
    </source>
</evidence>
<name>A0A4Y7T5G8_COPMI</name>
<comment type="caution">
    <text evidence="6">The sequence shown here is derived from an EMBL/GenBank/DDBJ whole genome shotgun (WGS) entry which is preliminary data.</text>
</comment>
<feature type="region of interest" description="Disordered" evidence="5">
    <location>
        <begin position="503"/>
        <end position="522"/>
    </location>
</feature>
<evidence type="ECO:0000256" key="4">
    <source>
        <dbReference type="ARBA" id="ARBA00031929"/>
    </source>
</evidence>
<dbReference type="OrthoDB" id="392571at2759"/>
<proteinExistence type="predicted"/>
<dbReference type="InterPro" id="IPR011989">
    <property type="entry name" value="ARM-like"/>
</dbReference>
<dbReference type="Gene3D" id="1.25.10.10">
    <property type="entry name" value="Leucine-rich Repeat Variant"/>
    <property type="match status" value="3"/>
</dbReference>
<evidence type="ECO:0000313" key="6">
    <source>
        <dbReference type="EMBL" id="TEB29416.1"/>
    </source>
</evidence>
<gene>
    <name evidence="6" type="ORF">FA13DRAFT_1793102</name>
</gene>
<dbReference type="InterPro" id="IPR016024">
    <property type="entry name" value="ARM-type_fold"/>
</dbReference>
<evidence type="ECO:0000313" key="7">
    <source>
        <dbReference type="Proteomes" id="UP000298030"/>
    </source>
</evidence>
<dbReference type="GO" id="GO:0003723">
    <property type="term" value="F:RNA binding"/>
    <property type="evidence" value="ECO:0007669"/>
    <property type="project" value="InterPro"/>
</dbReference>
<feature type="compositionally biased region" description="Basic residues" evidence="5">
    <location>
        <begin position="1"/>
        <end position="15"/>
    </location>
</feature>
<organism evidence="6 7">
    <name type="scientific">Coprinellus micaceus</name>
    <name type="common">Glistening ink-cap mushroom</name>
    <name type="synonym">Coprinus micaceus</name>
    <dbReference type="NCBI Taxonomy" id="71717"/>
    <lineage>
        <taxon>Eukaryota</taxon>
        <taxon>Fungi</taxon>
        <taxon>Dikarya</taxon>
        <taxon>Basidiomycota</taxon>
        <taxon>Agaricomycotina</taxon>
        <taxon>Agaricomycetes</taxon>
        <taxon>Agaricomycetidae</taxon>
        <taxon>Agaricales</taxon>
        <taxon>Agaricineae</taxon>
        <taxon>Psathyrellaceae</taxon>
        <taxon>Coprinellus</taxon>
    </lineage>
</organism>
<dbReference type="InterPro" id="IPR001313">
    <property type="entry name" value="Pumilio_RNA-bd_rpt"/>
</dbReference>
<dbReference type="GO" id="GO:0000056">
    <property type="term" value="P:ribosomal small subunit export from nucleus"/>
    <property type="evidence" value="ECO:0007669"/>
    <property type="project" value="TreeGrafter"/>
</dbReference>
<dbReference type="GO" id="GO:0005730">
    <property type="term" value="C:nucleolus"/>
    <property type="evidence" value="ECO:0007669"/>
    <property type="project" value="TreeGrafter"/>
</dbReference>
<dbReference type="GO" id="GO:0000472">
    <property type="term" value="P:endonucleolytic cleavage to generate mature 5'-end of SSU-rRNA from (SSU-rRNA, 5.8S rRNA, LSU-rRNA)"/>
    <property type="evidence" value="ECO:0007669"/>
    <property type="project" value="TreeGrafter"/>
</dbReference>
<dbReference type="GO" id="GO:0030688">
    <property type="term" value="C:preribosome, small subunit precursor"/>
    <property type="evidence" value="ECO:0007669"/>
    <property type="project" value="TreeGrafter"/>
</dbReference>
<dbReference type="EMBL" id="QPFP01000027">
    <property type="protein sequence ID" value="TEB29416.1"/>
    <property type="molecule type" value="Genomic_DNA"/>
</dbReference>
<dbReference type="PANTHER" id="PTHR13102:SF0">
    <property type="entry name" value="NUCLEOLAR PROTEIN 9"/>
    <property type="match status" value="1"/>
</dbReference>
<accession>A0A4Y7T5G8</accession>
<feature type="region of interest" description="Disordered" evidence="5">
    <location>
        <begin position="1"/>
        <end position="23"/>
    </location>
</feature>
<protein>
    <recommendedName>
        <fullName evidence="1">Nucleolar protein 9</fullName>
    </recommendedName>
    <alternativeName>
        <fullName evidence="3 4">Pumilio domain-containing protein NOP9</fullName>
    </alternativeName>
</protein>
<evidence type="ECO:0000256" key="2">
    <source>
        <dbReference type="ARBA" id="ARBA00022737"/>
    </source>
</evidence>
<evidence type="ECO:0000256" key="1">
    <source>
        <dbReference type="ARBA" id="ARBA00016427"/>
    </source>
</evidence>
<dbReference type="STRING" id="71717.A0A4Y7T5G8"/>
<feature type="compositionally biased region" description="Low complexity" evidence="5">
    <location>
        <begin position="665"/>
        <end position="681"/>
    </location>
</feature>
<dbReference type="Pfam" id="PF22493">
    <property type="entry name" value="PUF_NOP9"/>
    <property type="match status" value="1"/>
</dbReference>
<feature type="region of interest" description="Disordered" evidence="5">
    <location>
        <begin position="663"/>
        <end position="788"/>
    </location>
</feature>
<feature type="compositionally biased region" description="Basic and acidic residues" evidence="5">
    <location>
        <begin position="706"/>
        <end position="719"/>
    </location>
</feature>
<dbReference type="AlphaFoldDB" id="A0A4Y7T5G8"/>
<dbReference type="GO" id="GO:0000447">
    <property type="term" value="P:endonucleolytic cleavage in ITS1 to separate SSU-rRNA from 5.8S rRNA and LSU-rRNA from tricistronic rRNA transcript (SSU-rRNA, 5.8S rRNA, LSU-rRNA)"/>
    <property type="evidence" value="ECO:0007669"/>
    <property type="project" value="TreeGrafter"/>
</dbReference>
<dbReference type="InterPro" id="IPR040000">
    <property type="entry name" value="NOP9"/>
</dbReference>
<dbReference type="GO" id="GO:0000480">
    <property type="term" value="P:endonucleolytic cleavage in 5'-ETS of tricistronic rRNA transcript (SSU-rRNA, 5.8S rRNA, LSU-rRNA)"/>
    <property type="evidence" value="ECO:0007669"/>
    <property type="project" value="TreeGrafter"/>
</dbReference>